<keyword evidence="3 7" id="KW-0378">Hydrolase</keyword>
<comment type="similarity">
    <text evidence="1 7">Belongs to the AB hydrolase superfamily. Lipase family.</text>
</comment>
<dbReference type="PIRSF" id="PIRSF000862">
    <property type="entry name" value="Steryl_ester_lip"/>
    <property type="match status" value="1"/>
</dbReference>
<evidence type="ECO:0000256" key="9">
    <source>
        <dbReference type="SAM" id="SignalP"/>
    </source>
</evidence>
<dbReference type="OrthoDB" id="9974421at2759"/>
<organism evidence="11 12">
    <name type="scientific">Nezara viridula</name>
    <name type="common">Southern green stink bug</name>
    <name type="synonym">Cimex viridulus</name>
    <dbReference type="NCBI Taxonomy" id="85310"/>
    <lineage>
        <taxon>Eukaryota</taxon>
        <taxon>Metazoa</taxon>
        <taxon>Ecdysozoa</taxon>
        <taxon>Arthropoda</taxon>
        <taxon>Hexapoda</taxon>
        <taxon>Insecta</taxon>
        <taxon>Pterygota</taxon>
        <taxon>Neoptera</taxon>
        <taxon>Paraneoptera</taxon>
        <taxon>Hemiptera</taxon>
        <taxon>Heteroptera</taxon>
        <taxon>Panheteroptera</taxon>
        <taxon>Pentatomomorpha</taxon>
        <taxon>Pentatomoidea</taxon>
        <taxon>Pentatomidae</taxon>
        <taxon>Pentatominae</taxon>
        <taxon>Nezara</taxon>
    </lineage>
</organism>
<dbReference type="AlphaFoldDB" id="A0A9P0MDJ4"/>
<gene>
    <name evidence="11" type="ORF">NEZAVI_LOCUS6150</name>
</gene>
<evidence type="ECO:0000256" key="1">
    <source>
        <dbReference type="ARBA" id="ARBA00010701"/>
    </source>
</evidence>
<proteinExistence type="inferred from homology"/>
<dbReference type="GO" id="GO:0016042">
    <property type="term" value="P:lipid catabolic process"/>
    <property type="evidence" value="ECO:0007669"/>
    <property type="project" value="UniProtKB-KW"/>
</dbReference>
<keyword evidence="4 7" id="KW-0442">Lipid degradation</keyword>
<dbReference type="InterPro" id="IPR029058">
    <property type="entry name" value="AB_hydrolase_fold"/>
</dbReference>
<dbReference type="Pfam" id="PF00561">
    <property type="entry name" value="Abhydrolase_1"/>
    <property type="match status" value="1"/>
</dbReference>
<evidence type="ECO:0000256" key="7">
    <source>
        <dbReference type="PIRNR" id="PIRNR000862"/>
    </source>
</evidence>
<feature type="active site" description="Charge relay system" evidence="8">
    <location>
        <position position="333"/>
    </location>
</feature>
<evidence type="ECO:0000256" key="2">
    <source>
        <dbReference type="ARBA" id="ARBA00022729"/>
    </source>
</evidence>
<evidence type="ECO:0000256" key="8">
    <source>
        <dbReference type="PIRSR" id="PIRSR000862-1"/>
    </source>
</evidence>
<dbReference type="InterPro" id="IPR000073">
    <property type="entry name" value="AB_hydrolase_1"/>
</dbReference>
<sequence>MLASFILLLFVAESWQRRPPSFKGLPTVKDLATAAGYASTDIEVITEDGYSLWMHRLGNNTGPPVMMHHGVFVASECWITRGPKKDLAFFLLKEGYDVWLTNQRGTVYNEYSLKYKRSNPNFWDFSFHEAGLYDLPAFMDKILQIRGAEQLFYIGHSLGTTTFLVTMSMRPEYNSKIAAAILLSPVAFAPSARDIKPLMRLILSSADELYSWGQKLGTYEILPRTPPFIRFLKTFCGYKSMTQPLCLYLIGLYLGENRSNIDEKDFGFHMPYFSGGTSAKTVYHITQLFRKGDFKLFDYGRKVNQGVYGTEEPPFYNLDLVSAPVALFWSYNDPLLSEESVSRLASRLPQLLFSKPVPDRQFTHSDMYLGKNADKVLYPDIINLLKSLTN</sequence>
<reference evidence="11" key="1">
    <citation type="submission" date="2022-01" db="EMBL/GenBank/DDBJ databases">
        <authorList>
            <person name="King R."/>
        </authorList>
    </citation>
    <scope>NUCLEOTIDE SEQUENCE</scope>
</reference>
<dbReference type="FunFam" id="3.40.50.1820:FF:000057">
    <property type="entry name" value="Lipase"/>
    <property type="match status" value="1"/>
</dbReference>
<dbReference type="PANTHER" id="PTHR11005">
    <property type="entry name" value="LYSOSOMAL ACID LIPASE-RELATED"/>
    <property type="match status" value="1"/>
</dbReference>
<dbReference type="EMBL" id="OV725079">
    <property type="protein sequence ID" value="CAH1395993.1"/>
    <property type="molecule type" value="Genomic_DNA"/>
</dbReference>
<feature type="active site" description="Charge relay system" evidence="8">
    <location>
        <position position="364"/>
    </location>
</feature>
<keyword evidence="12" id="KW-1185">Reference proteome</keyword>
<evidence type="ECO:0000256" key="4">
    <source>
        <dbReference type="ARBA" id="ARBA00022963"/>
    </source>
</evidence>
<evidence type="ECO:0000256" key="6">
    <source>
        <dbReference type="ARBA" id="ARBA00023180"/>
    </source>
</evidence>
<accession>A0A9P0MDJ4</accession>
<feature type="active site" description="Nucleophile" evidence="8">
    <location>
        <position position="157"/>
    </location>
</feature>
<feature type="signal peptide" evidence="9">
    <location>
        <begin position="1"/>
        <end position="16"/>
    </location>
</feature>
<dbReference type="SUPFAM" id="SSF53474">
    <property type="entry name" value="alpha/beta-Hydrolases"/>
    <property type="match status" value="1"/>
</dbReference>
<dbReference type="Gene3D" id="3.40.50.1820">
    <property type="entry name" value="alpha/beta hydrolase"/>
    <property type="match status" value="1"/>
</dbReference>
<dbReference type="Proteomes" id="UP001152798">
    <property type="component" value="Chromosome 3"/>
</dbReference>
<protein>
    <recommendedName>
        <fullName evidence="7">Lipase</fullName>
    </recommendedName>
</protein>
<evidence type="ECO:0000259" key="10">
    <source>
        <dbReference type="Pfam" id="PF00561"/>
    </source>
</evidence>
<evidence type="ECO:0000313" key="11">
    <source>
        <dbReference type="EMBL" id="CAH1395993.1"/>
    </source>
</evidence>
<evidence type="ECO:0000313" key="12">
    <source>
        <dbReference type="Proteomes" id="UP001152798"/>
    </source>
</evidence>
<evidence type="ECO:0000256" key="3">
    <source>
        <dbReference type="ARBA" id="ARBA00022801"/>
    </source>
</evidence>
<name>A0A9P0MDJ4_NEZVI</name>
<dbReference type="InterPro" id="IPR025483">
    <property type="entry name" value="Lipase_euk"/>
</dbReference>
<keyword evidence="5" id="KW-0443">Lipid metabolism</keyword>
<feature type="domain" description="AB hydrolase-1" evidence="10">
    <location>
        <begin position="63"/>
        <end position="189"/>
    </location>
</feature>
<keyword evidence="2 9" id="KW-0732">Signal</keyword>
<keyword evidence="6" id="KW-0325">Glycoprotein</keyword>
<evidence type="ECO:0000256" key="5">
    <source>
        <dbReference type="ARBA" id="ARBA00023098"/>
    </source>
</evidence>
<feature type="chain" id="PRO_5040310516" description="Lipase" evidence="9">
    <location>
        <begin position="17"/>
        <end position="390"/>
    </location>
</feature>
<dbReference type="GO" id="GO:0016788">
    <property type="term" value="F:hydrolase activity, acting on ester bonds"/>
    <property type="evidence" value="ECO:0007669"/>
    <property type="project" value="InterPro"/>
</dbReference>